<organism evidence="2 3">
    <name type="scientific">Pyricularia grisea</name>
    <name type="common">Crabgrass-specific blast fungus</name>
    <name type="synonym">Magnaporthe grisea</name>
    <dbReference type="NCBI Taxonomy" id="148305"/>
    <lineage>
        <taxon>Eukaryota</taxon>
        <taxon>Fungi</taxon>
        <taxon>Dikarya</taxon>
        <taxon>Ascomycota</taxon>
        <taxon>Pezizomycotina</taxon>
        <taxon>Sordariomycetes</taxon>
        <taxon>Sordariomycetidae</taxon>
        <taxon>Magnaporthales</taxon>
        <taxon>Pyriculariaceae</taxon>
        <taxon>Pyricularia</taxon>
    </lineage>
</organism>
<keyword evidence="2" id="KW-1185">Reference proteome</keyword>
<gene>
    <name evidence="3" type="ORF">PgNI_09724</name>
</gene>
<evidence type="ECO:0000259" key="1">
    <source>
        <dbReference type="Pfam" id="PF22980"/>
    </source>
</evidence>
<sequence>MATTNDKAMCRLLFAMLKQKNLKDIDWNKVAADPVLLQPITNGHAARMRYSRFKASMDPEAKLHKSADNTARVTKPKKDKVAAVKGKQPTSQDPTLEDAHKCDTNYTASPFTNVKLESPSFAPLPTPTTCVVYPDSQVRFHNRLMTPSSDLMGSPVSEFLNAEAFDFSPAPDTRCSPDREQQSWHNSPTYLNFGMPPNFGEQASSAMIDSHMVQTGSTGEGWEDSQYHTI</sequence>
<feature type="domain" description="Myb-like DNA-binding" evidence="1">
    <location>
        <begin position="9"/>
        <end position="58"/>
    </location>
</feature>
<accession>A0A6P8AS23</accession>
<dbReference type="Proteomes" id="UP000515153">
    <property type="component" value="Unplaced"/>
</dbReference>
<reference evidence="3" key="2">
    <citation type="submission" date="2019-10" db="EMBL/GenBank/DDBJ databases">
        <authorList>
            <consortium name="NCBI Genome Project"/>
        </authorList>
    </citation>
    <scope>NUCLEOTIDE SEQUENCE</scope>
    <source>
        <strain evidence="3">NI907</strain>
    </source>
</reference>
<proteinExistence type="predicted"/>
<dbReference type="KEGG" id="pgri:PgNI_09724"/>
<dbReference type="Pfam" id="PF22980">
    <property type="entry name" value="Myb_DNA-bind_8"/>
    <property type="match status" value="1"/>
</dbReference>
<dbReference type="AlphaFoldDB" id="A0A6P8AS23"/>
<reference evidence="3" key="3">
    <citation type="submission" date="2025-08" db="UniProtKB">
        <authorList>
            <consortium name="RefSeq"/>
        </authorList>
    </citation>
    <scope>IDENTIFICATION</scope>
    <source>
        <strain evidence="3">NI907</strain>
    </source>
</reference>
<evidence type="ECO:0000313" key="2">
    <source>
        <dbReference type="Proteomes" id="UP000515153"/>
    </source>
</evidence>
<evidence type="ECO:0000313" key="3">
    <source>
        <dbReference type="RefSeq" id="XP_030977690.1"/>
    </source>
</evidence>
<dbReference type="OrthoDB" id="3944408at2759"/>
<protein>
    <recommendedName>
        <fullName evidence="1">Myb-like DNA-binding domain-containing protein</fullName>
    </recommendedName>
</protein>
<dbReference type="InterPro" id="IPR054505">
    <property type="entry name" value="Myb_DNA-bind_8"/>
</dbReference>
<dbReference type="RefSeq" id="XP_030977690.1">
    <property type="nucleotide sequence ID" value="XM_031129706.1"/>
</dbReference>
<name>A0A6P8AS23_PYRGI</name>
<dbReference type="GeneID" id="41964614"/>
<reference evidence="3" key="1">
    <citation type="journal article" date="2019" name="Mol. Biol. Evol.">
        <title>Blast fungal genomes show frequent chromosomal changes, gene gains and losses, and effector gene turnover.</title>
        <authorList>
            <person name="Gomez Luciano L.B."/>
            <person name="Jason Tsai I."/>
            <person name="Chuma I."/>
            <person name="Tosa Y."/>
            <person name="Chen Y.H."/>
            <person name="Li J.Y."/>
            <person name="Li M.Y."/>
            <person name="Jade Lu M.Y."/>
            <person name="Nakayashiki H."/>
            <person name="Li W.H."/>
        </authorList>
    </citation>
    <scope>NUCLEOTIDE SEQUENCE</scope>
    <source>
        <strain evidence="3">NI907</strain>
    </source>
</reference>